<dbReference type="eggNOG" id="KOG4658">
    <property type="taxonomic scope" value="Eukaryota"/>
</dbReference>
<evidence type="ECO:0000313" key="7">
    <source>
        <dbReference type="Proteomes" id="UP000026960"/>
    </source>
</evidence>
<keyword evidence="1" id="KW-0677">Repeat</keyword>
<dbReference type="InterPro" id="IPR044974">
    <property type="entry name" value="Disease_R_plants"/>
</dbReference>
<dbReference type="InterPro" id="IPR036388">
    <property type="entry name" value="WH-like_DNA-bd_sf"/>
</dbReference>
<dbReference type="Gramene" id="OBART12G12540.1">
    <property type="protein sequence ID" value="OBART12G12540.1"/>
    <property type="gene ID" value="OBART12G12540"/>
</dbReference>
<dbReference type="Pfam" id="PF23598">
    <property type="entry name" value="LRR_14"/>
    <property type="match status" value="1"/>
</dbReference>
<evidence type="ECO:0000256" key="2">
    <source>
        <dbReference type="ARBA" id="ARBA00022821"/>
    </source>
</evidence>
<dbReference type="Gene3D" id="3.80.10.10">
    <property type="entry name" value="Ribonuclease Inhibitor"/>
    <property type="match status" value="1"/>
</dbReference>
<dbReference type="Proteomes" id="UP000026960">
    <property type="component" value="Chromosome 12"/>
</dbReference>
<dbReference type="InterPro" id="IPR032675">
    <property type="entry name" value="LRR_dom_sf"/>
</dbReference>
<keyword evidence="7" id="KW-1185">Reference proteome</keyword>
<reference evidence="6" key="1">
    <citation type="journal article" date="2009" name="Rice">
        <title>De Novo Next Generation Sequencing of Plant Genomes.</title>
        <authorList>
            <person name="Rounsley S."/>
            <person name="Marri P.R."/>
            <person name="Yu Y."/>
            <person name="He R."/>
            <person name="Sisneros N."/>
            <person name="Goicoechea J.L."/>
            <person name="Lee S.J."/>
            <person name="Angelova A."/>
            <person name="Kudrna D."/>
            <person name="Luo M."/>
            <person name="Affourtit J."/>
            <person name="Desany B."/>
            <person name="Knight J."/>
            <person name="Niazi F."/>
            <person name="Egholm M."/>
            <person name="Wing R.A."/>
        </authorList>
    </citation>
    <scope>NUCLEOTIDE SEQUENCE [LARGE SCALE GENOMIC DNA]</scope>
    <source>
        <strain evidence="6">cv. IRGC 105608</strain>
    </source>
</reference>
<evidence type="ECO:0000259" key="5">
    <source>
        <dbReference type="Pfam" id="PF23598"/>
    </source>
</evidence>
<dbReference type="GO" id="GO:0009626">
    <property type="term" value="P:plant-type hypersensitive response"/>
    <property type="evidence" value="ECO:0007669"/>
    <property type="project" value="UniProtKB-ARBA"/>
</dbReference>
<feature type="domain" description="Disease resistance R13L4/SHOC-2-like LRR" evidence="5">
    <location>
        <begin position="122"/>
        <end position="343"/>
    </location>
</feature>
<accession>A0A0D3HUM7</accession>
<dbReference type="FunFam" id="1.10.10.10:FF:000322">
    <property type="entry name" value="Probable disease resistance protein At1g63360"/>
    <property type="match status" value="1"/>
</dbReference>
<dbReference type="AlphaFoldDB" id="A0A0D3HUM7"/>
<dbReference type="STRING" id="65489.A0A0D3HUM7"/>
<feature type="coiled-coil region" evidence="3">
    <location>
        <begin position="394"/>
        <end position="424"/>
    </location>
</feature>
<name>A0A0D3HUM7_9ORYZ</name>
<keyword evidence="3" id="KW-0175">Coiled coil</keyword>
<keyword evidence="2" id="KW-0611">Plant defense</keyword>
<dbReference type="Pfam" id="PF23559">
    <property type="entry name" value="WHD_DRP"/>
    <property type="match status" value="1"/>
</dbReference>
<reference evidence="6" key="2">
    <citation type="submission" date="2015-03" db="UniProtKB">
        <authorList>
            <consortium name="EnsemblPlants"/>
        </authorList>
    </citation>
    <scope>IDENTIFICATION</scope>
</reference>
<dbReference type="InterPro" id="IPR058922">
    <property type="entry name" value="WHD_DRP"/>
</dbReference>
<evidence type="ECO:0000256" key="1">
    <source>
        <dbReference type="ARBA" id="ARBA00022737"/>
    </source>
</evidence>
<dbReference type="PANTHER" id="PTHR23155:SF1005">
    <property type="entry name" value="OS07G0197300 PROTEIN"/>
    <property type="match status" value="1"/>
</dbReference>
<dbReference type="EnsemblPlants" id="OBART12G12540.1">
    <property type="protein sequence ID" value="OBART12G12540.1"/>
    <property type="gene ID" value="OBART12G12540"/>
</dbReference>
<dbReference type="PaxDb" id="65489-OBART12G12540.1"/>
<evidence type="ECO:0000256" key="3">
    <source>
        <dbReference type="SAM" id="Coils"/>
    </source>
</evidence>
<evidence type="ECO:0008006" key="8">
    <source>
        <dbReference type="Google" id="ProtNLM"/>
    </source>
</evidence>
<dbReference type="GO" id="GO:0042742">
    <property type="term" value="P:defense response to bacterium"/>
    <property type="evidence" value="ECO:0007669"/>
    <property type="project" value="UniProtKB-ARBA"/>
</dbReference>
<evidence type="ECO:0000313" key="6">
    <source>
        <dbReference type="EnsemblPlants" id="OBART12G12540.1"/>
    </source>
</evidence>
<dbReference type="HOGENOM" id="CLU_000837_14_6_1"/>
<feature type="domain" description="Disease resistance protein winged helix" evidence="4">
    <location>
        <begin position="5"/>
        <end position="76"/>
    </location>
</feature>
<dbReference type="InterPro" id="IPR055414">
    <property type="entry name" value="LRR_R13L4/SHOC2-like"/>
</dbReference>
<evidence type="ECO:0000259" key="4">
    <source>
        <dbReference type="Pfam" id="PF23559"/>
    </source>
</evidence>
<proteinExistence type="predicted"/>
<organism evidence="6">
    <name type="scientific">Oryza barthii</name>
    <dbReference type="NCBI Taxonomy" id="65489"/>
    <lineage>
        <taxon>Eukaryota</taxon>
        <taxon>Viridiplantae</taxon>
        <taxon>Streptophyta</taxon>
        <taxon>Embryophyta</taxon>
        <taxon>Tracheophyta</taxon>
        <taxon>Spermatophyta</taxon>
        <taxon>Magnoliopsida</taxon>
        <taxon>Liliopsida</taxon>
        <taxon>Poales</taxon>
        <taxon>Poaceae</taxon>
        <taxon>BOP clade</taxon>
        <taxon>Oryzoideae</taxon>
        <taxon>Oryzeae</taxon>
        <taxon>Oryzinae</taxon>
        <taxon>Oryza</taxon>
    </lineage>
</organism>
<dbReference type="GO" id="GO:0002758">
    <property type="term" value="P:innate immune response-activating signaling pathway"/>
    <property type="evidence" value="ECO:0007669"/>
    <property type="project" value="UniProtKB-ARBA"/>
</dbReference>
<protein>
    <recommendedName>
        <fullName evidence="8">NB-ARC domain-containing protein</fullName>
    </recommendedName>
</protein>
<sequence>MYLSIFPEDYMVPKGRLLERWIAEGLVPEIRGLTSREVVETCYEELLSRNMIKPGQVEYDGEVVQCCVHDMMLEVIVSKSLEENFVRLIGGQGGGTTYNNVRRLSIQGEDSRSLILETGMRQIRSLTTFRPQGHRKVLDGLPDFTLLRVLDLEDCKDLKDQDIEHVCRLFLLRYLNLNNTNISIMPSQIGELLHLQILLLYSTLLEAIPNSVVKLDNLEKLGLSKRNAWRVHLRLPRGIGKMKSLKGWNSVKMKLKLLEIGDLVQLRYLDVILNFCDCYDGQVLREFAISISKICYLDDFGVQDMSRGANNMKFLHDIPNPPLHIKHLLIGGTIDNLPDWVNVLCKLPNLLKISLDRSCCKDEELVARTTFKFQVLRELFFVPYGDGEFKPRAIQFENEAMERLEKLIINFEDVERKLVGVENLISLKEVEIRCKRDNKALHSTVKQLKTESNNREGSNQSFKVLLKYM</sequence>
<dbReference type="SUPFAM" id="SSF52058">
    <property type="entry name" value="L domain-like"/>
    <property type="match status" value="1"/>
</dbReference>
<dbReference type="PANTHER" id="PTHR23155">
    <property type="entry name" value="DISEASE RESISTANCE PROTEIN RP"/>
    <property type="match status" value="1"/>
</dbReference>
<dbReference type="Gene3D" id="1.10.10.10">
    <property type="entry name" value="Winged helix-like DNA-binding domain superfamily/Winged helix DNA-binding domain"/>
    <property type="match status" value="1"/>
</dbReference>